<evidence type="ECO:0000313" key="1">
    <source>
        <dbReference type="EMBL" id="CAB4184448.1"/>
    </source>
</evidence>
<dbReference type="EMBL" id="LR797069">
    <property type="protein sequence ID" value="CAB4184448.1"/>
    <property type="molecule type" value="Genomic_DNA"/>
</dbReference>
<evidence type="ECO:0000313" key="2">
    <source>
        <dbReference type="EMBL" id="CAB4215421.1"/>
    </source>
</evidence>
<name>A0A6J7XLT2_9CAUD</name>
<reference evidence="3" key="1">
    <citation type="submission" date="2020-05" db="EMBL/GenBank/DDBJ databases">
        <authorList>
            <person name="Chiriac C."/>
            <person name="Salcher M."/>
            <person name="Ghai R."/>
            <person name="Kavagutti S V."/>
        </authorList>
    </citation>
    <scope>NUCLEOTIDE SEQUENCE</scope>
</reference>
<organism evidence="3">
    <name type="scientific">uncultured Caudovirales phage</name>
    <dbReference type="NCBI Taxonomy" id="2100421"/>
    <lineage>
        <taxon>Viruses</taxon>
        <taxon>Duplodnaviria</taxon>
        <taxon>Heunggongvirae</taxon>
        <taxon>Uroviricota</taxon>
        <taxon>Caudoviricetes</taxon>
        <taxon>Peduoviridae</taxon>
        <taxon>Maltschvirus</taxon>
        <taxon>Maltschvirus maltsch</taxon>
    </lineage>
</organism>
<evidence type="ECO:0000313" key="3">
    <source>
        <dbReference type="EMBL" id="CAB5230587.1"/>
    </source>
</evidence>
<accession>A0A6J7XLT2</accession>
<gene>
    <name evidence="1" type="ORF">UFOVP1126_19</name>
    <name evidence="2" type="ORF">UFOVP1485_19</name>
    <name evidence="3" type="ORF">UFOVP1573_41</name>
</gene>
<dbReference type="EMBL" id="LR798419">
    <property type="protein sequence ID" value="CAB5230587.1"/>
    <property type="molecule type" value="Genomic_DNA"/>
</dbReference>
<proteinExistence type="predicted"/>
<sequence length="96" mass="10251">MVQSKPDFRTVTVDLPAPFEGWQATVKAEGISARILIELQSGDEARAMNATKSLVIKHNFLTSTGEPAEDVLDAPMEALGAMLTAWTGAVTALPPR</sequence>
<protein>
    <submittedName>
        <fullName evidence="3">Uncharacterized protein</fullName>
    </submittedName>
</protein>
<dbReference type="EMBL" id="LR797428">
    <property type="protein sequence ID" value="CAB4215421.1"/>
    <property type="molecule type" value="Genomic_DNA"/>
</dbReference>